<protein>
    <recommendedName>
        <fullName evidence="2">Glycosyl transferase family 1 domain-containing protein</fullName>
    </recommendedName>
</protein>
<gene>
    <name evidence="3" type="ORF">COO20_07260</name>
</gene>
<evidence type="ECO:0000313" key="3">
    <source>
        <dbReference type="EMBL" id="PKR54551.1"/>
    </source>
</evidence>
<dbReference type="Gene3D" id="3.40.50.2000">
    <property type="entry name" value="Glycogen Phosphorylase B"/>
    <property type="match status" value="2"/>
</dbReference>
<feature type="domain" description="Glycosyl transferase family 1" evidence="2">
    <location>
        <begin position="202"/>
        <end position="341"/>
    </location>
</feature>
<dbReference type="PANTHER" id="PTHR46401:SF2">
    <property type="entry name" value="GLYCOSYLTRANSFERASE WBBK-RELATED"/>
    <property type="match status" value="1"/>
</dbReference>
<dbReference type="EMBL" id="NWTK01000004">
    <property type="protein sequence ID" value="PKR54551.1"/>
    <property type="molecule type" value="Genomic_DNA"/>
</dbReference>
<keyword evidence="1" id="KW-0808">Transferase</keyword>
<accession>A0A2N3KVE3</accession>
<evidence type="ECO:0000259" key="2">
    <source>
        <dbReference type="Pfam" id="PF00534"/>
    </source>
</evidence>
<sequence length="378" mass="44268">MKKEKIIIYHNIPAPYRIPIFNALADDYDLTLVYYEKEDKTRKWTENLSISNHEYYFCKNIQMKIFGKSVVISIPPLKILLRKNISSIVILENPSNIISSTIITIYYNIIRKKIITWTGNFPTYNGYEKNSAMIKVLSKLQEIIYKRSHKIIVYGKYTKDLLNRKFNIPPEKCIIGTQGYPETLLPEKIDDLRKNREKHIKIIHAENRFCFIGYLRNYPNKGLDKLILNIKNNKIKNIHIDVIGDGPQRSYLEKISHGINIHFHGHLEGDEKYNILSRSKALIFPSETDSWGWVVNESSALNVPILCSEKAMAKEIIEEHRNGRIFDVYNEKSFTEAIKWIRDISINEYIKICEYSGEAYKNYNQNHAINAFRSALKK</sequence>
<dbReference type="CDD" id="cd03801">
    <property type="entry name" value="GT4_PimA-like"/>
    <property type="match status" value="1"/>
</dbReference>
<dbReference type="InterPro" id="IPR001296">
    <property type="entry name" value="Glyco_trans_1"/>
</dbReference>
<dbReference type="RefSeq" id="WP_101265075.1">
    <property type="nucleotide sequence ID" value="NZ_NWTK01000004.1"/>
</dbReference>
<dbReference type="OrthoDB" id="9790710at2"/>
<dbReference type="GO" id="GO:0009103">
    <property type="term" value="P:lipopolysaccharide biosynthetic process"/>
    <property type="evidence" value="ECO:0007669"/>
    <property type="project" value="TreeGrafter"/>
</dbReference>
<organism evidence="3 4">
    <name type="scientific">Thalassospira marina</name>
    <dbReference type="NCBI Taxonomy" id="2048283"/>
    <lineage>
        <taxon>Bacteria</taxon>
        <taxon>Pseudomonadati</taxon>
        <taxon>Pseudomonadota</taxon>
        <taxon>Alphaproteobacteria</taxon>
        <taxon>Rhodospirillales</taxon>
        <taxon>Thalassospiraceae</taxon>
        <taxon>Thalassospira</taxon>
    </lineage>
</organism>
<comment type="caution">
    <text evidence="3">The sequence shown here is derived from an EMBL/GenBank/DDBJ whole genome shotgun (WGS) entry which is preliminary data.</text>
</comment>
<dbReference type="Pfam" id="PF00534">
    <property type="entry name" value="Glycos_transf_1"/>
    <property type="match status" value="1"/>
</dbReference>
<reference evidence="3 4" key="1">
    <citation type="submission" date="2017-09" db="EMBL/GenBank/DDBJ databases">
        <title>Biodiversity and function of Thalassospira species in the particle-attached aromatic-hydrocarbon-degrading consortia from the surface seawater of the South China Sea.</title>
        <authorList>
            <person name="Dong C."/>
            <person name="Liu R."/>
            <person name="Shao Z."/>
        </authorList>
    </citation>
    <scope>NUCLEOTIDE SEQUENCE [LARGE SCALE GENOMIC DNA]</scope>
    <source>
        <strain evidence="3 4">CSC1P2</strain>
    </source>
</reference>
<proteinExistence type="predicted"/>
<evidence type="ECO:0000313" key="4">
    <source>
        <dbReference type="Proteomes" id="UP000233597"/>
    </source>
</evidence>
<dbReference type="AlphaFoldDB" id="A0A2N3KVE3"/>
<name>A0A2N3KVE3_9PROT</name>
<evidence type="ECO:0000256" key="1">
    <source>
        <dbReference type="ARBA" id="ARBA00022679"/>
    </source>
</evidence>
<dbReference type="PANTHER" id="PTHR46401">
    <property type="entry name" value="GLYCOSYLTRANSFERASE WBBK-RELATED"/>
    <property type="match status" value="1"/>
</dbReference>
<dbReference type="Proteomes" id="UP000233597">
    <property type="component" value="Unassembled WGS sequence"/>
</dbReference>
<dbReference type="GO" id="GO:0016757">
    <property type="term" value="F:glycosyltransferase activity"/>
    <property type="evidence" value="ECO:0007669"/>
    <property type="project" value="InterPro"/>
</dbReference>
<dbReference type="SUPFAM" id="SSF53756">
    <property type="entry name" value="UDP-Glycosyltransferase/glycogen phosphorylase"/>
    <property type="match status" value="1"/>
</dbReference>